<gene>
    <name evidence="1" type="ORF">HAZT_HAZT007435</name>
</gene>
<dbReference type="EMBL" id="JQDR03013025">
    <property type="protein sequence ID" value="KAA0190283.1"/>
    <property type="molecule type" value="Genomic_DNA"/>
</dbReference>
<name>A0A6A0GVY3_HYAAZ</name>
<organism evidence="1">
    <name type="scientific">Hyalella azteca</name>
    <name type="common">Amphipod</name>
    <dbReference type="NCBI Taxonomy" id="294128"/>
    <lineage>
        <taxon>Eukaryota</taxon>
        <taxon>Metazoa</taxon>
        <taxon>Ecdysozoa</taxon>
        <taxon>Arthropoda</taxon>
        <taxon>Crustacea</taxon>
        <taxon>Multicrustacea</taxon>
        <taxon>Malacostraca</taxon>
        <taxon>Eumalacostraca</taxon>
        <taxon>Peracarida</taxon>
        <taxon>Amphipoda</taxon>
        <taxon>Senticaudata</taxon>
        <taxon>Talitrida</taxon>
        <taxon>Talitroidea</taxon>
        <taxon>Hyalellidae</taxon>
        <taxon>Hyalella</taxon>
    </lineage>
</organism>
<reference evidence="1" key="1">
    <citation type="submission" date="2014-08" db="EMBL/GenBank/DDBJ databases">
        <authorList>
            <person name="Murali S."/>
            <person name="Richards S."/>
            <person name="Bandaranaike D."/>
            <person name="Bellair M."/>
            <person name="Blankenburg K."/>
            <person name="Chao H."/>
            <person name="Dinh H."/>
            <person name="Doddapaneni H."/>
            <person name="Dugan-Rocha S."/>
            <person name="Elkadiri S."/>
            <person name="Gnanaolivu R."/>
            <person name="Hughes D."/>
            <person name="Lee S."/>
            <person name="Li M."/>
            <person name="Ming W."/>
            <person name="Munidasa M."/>
            <person name="Muniz J."/>
            <person name="Nguyen L."/>
            <person name="Osuji N."/>
            <person name="Pu L.-L."/>
            <person name="Puazo M."/>
            <person name="Skinner E."/>
            <person name="Qu C."/>
            <person name="Quiroz J."/>
            <person name="Raj R."/>
            <person name="Weissenberger G."/>
            <person name="Xin Y."/>
            <person name="Zou X."/>
            <person name="Han Y."/>
            <person name="Worley K."/>
            <person name="Muzny D."/>
            <person name="Gibbs R."/>
        </authorList>
    </citation>
    <scope>NUCLEOTIDE SEQUENCE</scope>
    <source>
        <strain evidence="1">HAZT.00-mixed</strain>
        <tissue evidence="1">Whole organism</tissue>
    </source>
</reference>
<sequence length="220" mass="25623">MYLRDCRTESIRKYVTFHLIYHTDHIPEKIPTTEELMGQKMNCSVDPPNWMNVTSYRRQKGLVYPINVARNVARRMATTYFVFPSDIELYPSVNFIPEFLEMLKKPDVSNTTQPRVYVFPIFEVEESSLPPKTKEELIKMLDSKHAIPFHERVCKPCHNIPHSEVSLEASDHKSSAFILSSVSAPWTHREPLHDERLSWEGKSNKMTQVSHVLEGVFISF</sequence>
<evidence type="ECO:0008006" key="2">
    <source>
        <dbReference type="Google" id="ProtNLM"/>
    </source>
</evidence>
<dbReference type="AlphaFoldDB" id="A0A6A0GVY3"/>
<dbReference type="PANTHER" id="PTHR47412:SF1">
    <property type="entry name" value="FI01434P-RELATED"/>
    <property type="match status" value="1"/>
</dbReference>
<reference evidence="1" key="3">
    <citation type="submission" date="2019-06" db="EMBL/GenBank/DDBJ databases">
        <authorList>
            <person name="Poynton C."/>
            <person name="Hasenbein S."/>
            <person name="Benoit J.B."/>
            <person name="Sepulveda M.S."/>
            <person name="Poelchau M.F."/>
            <person name="Murali S.C."/>
            <person name="Chen S."/>
            <person name="Glastad K.M."/>
            <person name="Werren J.H."/>
            <person name="Vineis J.H."/>
            <person name="Bowen J.L."/>
            <person name="Friedrich M."/>
            <person name="Jones J."/>
            <person name="Robertson H.M."/>
            <person name="Feyereisen R."/>
            <person name="Mechler-Hickson A."/>
            <person name="Mathers N."/>
            <person name="Lee C.E."/>
            <person name="Colbourne J.K."/>
            <person name="Biales A."/>
            <person name="Johnston J.S."/>
            <person name="Wellborn G.A."/>
            <person name="Rosendale A.J."/>
            <person name="Cridge A.G."/>
            <person name="Munoz-Torres M.C."/>
            <person name="Bain P.A."/>
            <person name="Manny A.R."/>
            <person name="Major K.M."/>
            <person name="Lambert F.N."/>
            <person name="Vulpe C.D."/>
            <person name="Tuck P."/>
            <person name="Blalock B.J."/>
            <person name="Lin Y.-Y."/>
            <person name="Smith M.E."/>
            <person name="Ochoa-Acuna H."/>
            <person name="Chen M.-J.M."/>
            <person name="Childers C.P."/>
            <person name="Qu J."/>
            <person name="Dugan S."/>
            <person name="Lee S.L."/>
            <person name="Chao H."/>
            <person name="Dinh H."/>
            <person name="Han Y."/>
            <person name="Doddapaneni H."/>
            <person name="Worley K.C."/>
            <person name="Muzny D.M."/>
            <person name="Gibbs R.A."/>
            <person name="Richards S."/>
        </authorList>
    </citation>
    <scope>NUCLEOTIDE SEQUENCE</scope>
    <source>
        <strain evidence="1">HAZT.00-mixed</strain>
        <tissue evidence="1">Whole organism</tissue>
    </source>
</reference>
<dbReference type="PANTHER" id="PTHR47412">
    <property type="entry name" value="FI01434P-RELATED"/>
    <property type="match status" value="1"/>
</dbReference>
<accession>A0A6A0GVY3</accession>
<dbReference type="Pfam" id="PF13896">
    <property type="entry name" value="Glyco_transf_49"/>
    <property type="match status" value="1"/>
</dbReference>
<comment type="caution">
    <text evidence="1">The sequence shown here is derived from an EMBL/GenBank/DDBJ whole genome shotgun (WGS) entry which is preliminary data.</text>
</comment>
<evidence type="ECO:0000313" key="1">
    <source>
        <dbReference type="EMBL" id="KAA0190283.1"/>
    </source>
</evidence>
<reference evidence="1" key="2">
    <citation type="journal article" date="2018" name="Environ. Sci. Technol.">
        <title>The Toxicogenome of Hyalella azteca: A Model for Sediment Ecotoxicology and Evolutionary Toxicology.</title>
        <authorList>
            <person name="Poynton H.C."/>
            <person name="Hasenbein S."/>
            <person name="Benoit J.B."/>
            <person name="Sepulveda M.S."/>
            <person name="Poelchau M.F."/>
            <person name="Hughes D.S.T."/>
            <person name="Murali S.C."/>
            <person name="Chen S."/>
            <person name="Glastad K.M."/>
            <person name="Goodisman M.A.D."/>
            <person name="Werren J.H."/>
            <person name="Vineis J.H."/>
            <person name="Bowen J.L."/>
            <person name="Friedrich M."/>
            <person name="Jones J."/>
            <person name="Robertson H.M."/>
            <person name="Feyereisen R."/>
            <person name="Mechler-Hickson A."/>
            <person name="Mathers N."/>
            <person name="Lee C.E."/>
            <person name="Colbourne J.K."/>
            <person name="Biales A."/>
            <person name="Johnston J.S."/>
            <person name="Wellborn G.A."/>
            <person name="Rosendale A.J."/>
            <person name="Cridge A.G."/>
            <person name="Munoz-Torres M.C."/>
            <person name="Bain P.A."/>
            <person name="Manny A.R."/>
            <person name="Major K.M."/>
            <person name="Lambert F.N."/>
            <person name="Vulpe C.D."/>
            <person name="Tuck P."/>
            <person name="Blalock B.J."/>
            <person name="Lin Y.Y."/>
            <person name="Smith M.E."/>
            <person name="Ochoa-Acuna H."/>
            <person name="Chen M.M."/>
            <person name="Childers C.P."/>
            <person name="Qu J."/>
            <person name="Dugan S."/>
            <person name="Lee S.L."/>
            <person name="Chao H."/>
            <person name="Dinh H."/>
            <person name="Han Y."/>
            <person name="Doddapaneni H."/>
            <person name="Worley K.C."/>
            <person name="Muzny D.M."/>
            <person name="Gibbs R.A."/>
            <person name="Richards S."/>
        </authorList>
    </citation>
    <scope>NUCLEOTIDE SEQUENCE</scope>
    <source>
        <strain evidence="1">HAZT.00-mixed</strain>
        <tissue evidence="1">Whole organism</tissue>
    </source>
</reference>
<dbReference type="Proteomes" id="UP000711488">
    <property type="component" value="Unassembled WGS sequence"/>
</dbReference>
<proteinExistence type="predicted"/>
<protein>
    <recommendedName>
        <fullName evidence="2">N-acetyllactosaminide beta-1,3-N-acetylglucosaminyltransferase</fullName>
    </recommendedName>
</protein>